<organism evidence="10 11">
    <name type="scientific">Leeia speluncae</name>
    <dbReference type="NCBI Taxonomy" id="2884804"/>
    <lineage>
        <taxon>Bacteria</taxon>
        <taxon>Pseudomonadati</taxon>
        <taxon>Pseudomonadota</taxon>
        <taxon>Betaproteobacteria</taxon>
        <taxon>Neisseriales</taxon>
        <taxon>Leeiaceae</taxon>
        <taxon>Leeia</taxon>
    </lineage>
</organism>
<dbReference type="Pfam" id="PF00584">
    <property type="entry name" value="SecE"/>
    <property type="match status" value="1"/>
</dbReference>
<evidence type="ECO:0000313" key="10">
    <source>
        <dbReference type="EMBL" id="MCB6183735.1"/>
    </source>
</evidence>
<dbReference type="Proteomes" id="UP001165395">
    <property type="component" value="Unassembled WGS sequence"/>
</dbReference>
<dbReference type="HAMAP" id="MF_00422">
    <property type="entry name" value="SecE"/>
    <property type="match status" value="1"/>
</dbReference>
<name>A0ABS8D6B2_9NEIS</name>
<feature type="transmembrane region" description="Helical" evidence="9">
    <location>
        <begin position="32"/>
        <end position="51"/>
    </location>
</feature>
<evidence type="ECO:0000256" key="9">
    <source>
        <dbReference type="HAMAP-Rule" id="MF_00422"/>
    </source>
</evidence>
<dbReference type="PANTHER" id="PTHR33910">
    <property type="entry name" value="PROTEIN TRANSLOCASE SUBUNIT SECE"/>
    <property type="match status" value="1"/>
</dbReference>
<dbReference type="InterPro" id="IPR005807">
    <property type="entry name" value="SecE_bac"/>
</dbReference>
<keyword evidence="11" id="KW-1185">Reference proteome</keyword>
<keyword evidence="5 9" id="KW-0653">Protein transport</keyword>
<evidence type="ECO:0000256" key="2">
    <source>
        <dbReference type="ARBA" id="ARBA00022448"/>
    </source>
</evidence>
<comment type="subunit">
    <text evidence="9">Component of the Sec protein translocase complex. Heterotrimer consisting of SecY, SecE and SecG subunits. The heterotrimers can form oligomers, although 1 heterotrimer is thought to be able to translocate proteins. Interacts with the ribosome. Interacts with SecDF, and other proteins may be involved. Interacts with SecA.</text>
</comment>
<feature type="transmembrane region" description="Helical" evidence="9">
    <location>
        <begin position="80"/>
        <end position="101"/>
    </location>
</feature>
<dbReference type="PANTHER" id="PTHR33910:SF1">
    <property type="entry name" value="PROTEIN TRANSLOCASE SUBUNIT SECE"/>
    <property type="match status" value="1"/>
</dbReference>
<evidence type="ECO:0000313" key="11">
    <source>
        <dbReference type="Proteomes" id="UP001165395"/>
    </source>
</evidence>
<sequence length="117" mass="12693">MTTIDKSKLAASILLVAAGLVVFYSIHSLPGFARGGIVLVSVVAALVLMLTTEMGSSFKGYAADSLKEAKRVTWPTRKETLQMTGVVLLFVVVLAIFMSLVDWSLGKFFYSFLLNRG</sequence>
<evidence type="ECO:0000256" key="4">
    <source>
        <dbReference type="ARBA" id="ARBA00022692"/>
    </source>
</evidence>
<dbReference type="NCBIfam" id="TIGR00964">
    <property type="entry name" value="secE_bact"/>
    <property type="match status" value="1"/>
</dbReference>
<evidence type="ECO:0000256" key="8">
    <source>
        <dbReference type="ARBA" id="ARBA00023136"/>
    </source>
</evidence>
<evidence type="ECO:0000256" key="7">
    <source>
        <dbReference type="ARBA" id="ARBA00023010"/>
    </source>
</evidence>
<evidence type="ECO:0000256" key="1">
    <source>
        <dbReference type="ARBA" id="ARBA00004370"/>
    </source>
</evidence>
<gene>
    <name evidence="9 10" type="primary">secE</name>
    <name evidence="10" type="ORF">LIN78_09275</name>
</gene>
<dbReference type="EMBL" id="JAJBZT010000004">
    <property type="protein sequence ID" value="MCB6183735.1"/>
    <property type="molecule type" value="Genomic_DNA"/>
</dbReference>
<dbReference type="RefSeq" id="WP_227180511.1">
    <property type="nucleotide sequence ID" value="NZ_JAJBZT010000004.1"/>
</dbReference>
<keyword evidence="6 9" id="KW-1133">Transmembrane helix</keyword>
<evidence type="ECO:0000256" key="5">
    <source>
        <dbReference type="ARBA" id="ARBA00022927"/>
    </source>
</evidence>
<reference evidence="10" key="1">
    <citation type="submission" date="2021-10" db="EMBL/GenBank/DDBJ databases">
        <title>The complete genome sequence of Leeia sp. TBRC 13508.</title>
        <authorList>
            <person name="Charoenyingcharoen P."/>
            <person name="Yukphan P."/>
        </authorList>
    </citation>
    <scope>NUCLEOTIDE SEQUENCE</scope>
    <source>
        <strain evidence="10">TBRC 13508</strain>
    </source>
</reference>
<keyword evidence="8 9" id="KW-0472">Membrane</keyword>
<comment type="caution">
    <text evidence="10">The sequence shown here is derived from an EMBL/GenBank/DDBJ whole genome shotgun (WGS) entry which is preliminary data.</text>
</comment>
<comment type="caution">
    <text evidence="9">Lacks conserved residue(s) required for the propagation of feature annotation.</text>
</comment>
<comment type="subcellular location">
    <subcellularLocation>
        <location evidence="1">Membrane</location>
    </subcellularLocation>
</comment>
<dbReference type="NCBIfam" id="NF004371">
    <property type="entry name" value="PRK05740.1-1"/>
    <property type="match status" value="1"/>
</dbReference>
<dbReference type="InterPro" id="IPR038379">
    <property type="entry name" value="SecE_sf"/>
</dbReference>
<dbReference type="Gene3D" id="1.20.5.1030">
    <property type="entry name" value="Preprotein translocase secy subunit"/>
    <property type="match status" value="1"/>
</dbReference>
<keyword evidence="3 9" id="KW-1003">Cell membrane</keyword>
<dbReference type="PRINTS" id="PR01650">
    <property type="entry name" value="SECETRNLCASE"/>
</dbReference>
<accession>A0ABS8D6B2</accession>
<evidence type="ECO:0000256" key="3">
    <source>
        <dbReference type="ARBA" id="ARBA00022475"/>
    </source>
</evidence>
<feature type="transmembrane region" description="Helical" evidence="9">
    <location>
        <begin position="9"/>
        <end position="26"/>
    </location>
</feature>
<keyword evidence="4 9" id="KW-0812">Transmembrane</keyword>
<keyword evidence="7 9" id="KW-0811">Translocation</keyword>
<dbReference type="PROSITE" id="PS01067">
    <property type="entry name" value="SECE_SEC61G"/>
    <property type="match status" value="1"/>
</dbReference>
<evidence type="ECO:0000256" key="6">
    <source>
        <dbReference type="ARBA" id="ARBA00022989"/>
    </source>
</evidence>
<comment type="function">
    <text evidence="9">Essential subunit of the Sec protein translocation channel SecYEG. Clamps together the 2 halves of SecY. May contact the channel plug during translocation.</text>
</comment>
<keyword evidence="2 9" id="KW-0813">Transport</keyword>
<protein>
    <recommendedName>
        <fullName evidence="9">Protein translocase subunit SecE</fullName>
    </recommendedName>
</protein>
<comment type="similarity">
    <text evidence="9">Belongs to the SecE/SEC61-gamma family.</text>
</comment>
<proteinExistence type="inferred from homology"/>
<dbReference type="InterPro" id="IPR001901">
    <property type="entry name" value="Translocase_SecE/Sec61-g"/>
</dbReference>